<evidence type="ECO:0000313" key="2">
    <source>
        <dbReference type="Proteomes" id="UP000271631"/>
    </source>
</evidence>
<organism evidence="1 2">
    <name type="scientific">Pseudomonas syringae pv. maculicola</name>
    <dbReference type="NCBI Taxonomy" id="59511"/>
    <lineage>
        <taxon>Bacteria</taxon>
        <taxon>Pseudomonadati</taxon>
        <taxon>Pseudomonadota</taxon>
        <taxon>Gammaproteobacteria</taxon>
        <taxon>Pseudomonadales</taxon>
        <taxon>Pseudomonadaceae</taxon>
        <taxon>Pseudomonas</taxon>
    </lineage>
</organism>
<comment type="caution">
    <text evidence="1">The sequence shown here is derived from an EMBL/GenBank/DDBJ whole genome shotgun (WGS) entry which is preliminary data.</text>
</comment>
<reference evidence="1 2" key="1">
    <citation type="submission" date="2018-08" db="EMBL/GenBank/DDBJ databases">
        <title>Recombination of ecologically and evolutionarily significant loci maintains genetic cohesion in the Pseudomonas syringae species complex.</title>
        <authorList>
            <person name="Dillon M."/>
            <person name="Thakur S."/>
            <person name="Almeida R.N.D."/>
            <person name="Weir B.S."/>
            <person name="Guttman D.S."/>
        </authorList>
    </citation>
    <scope>NUCLEOTIDE SEQUENCE [LARGE SCALE GENOMIC DNA]</scope>
    <source>
        <strain evidence="1 2">ICMP 11281</strain>
    </source>
</reference>
<evidence type="ECO:0000313" key="1">
    <source>
        <dbReference type="EMBL" id="RMV43734.1"/>
    </source>
</evidence>
<accession>A0A0N0G208</accession>
<gene>
    <name evidence="1" type="ORF">ALP13_01398</name>
</gene>
<dbReference type="AlphaFoldDB" id="A0A0N0G208"/>
<dbReference type="EMBL" id="RBUQ01000017">
    <property type="protein sequence ID" value="RMV43734.1"/>
    <property type="molecule type" value="Genomic_DNA"/>
</dbReference>
<proteinExistence type="predicted"/>
<protein>
    <submittedName>
        <fullName evidence="1">Uncharacterized protein</fullName>
    </submittedName>
</protein>
<dbReference type="Proteomes" id="UP000271631">
    <property type="component" value="Unassembled WGS sequence"/>
</dbReference>
<sequence length="41" mass="4934">MSDLRYPEFKIQSVNQVAEKSYLSLRRQHALVFLRIDPMPR</sequence>
<name>A0A0N0G208_PSEYM</name>